<gene>
    <name evidence="7" type="ORF">J5A53_09590</name>
    <name evidence="8" type="ORF">NCTC12967_01192</name>
</gene>
<sequence length="181" mass="19345">MTTSISDTIREKAIDIVQRAYAEGRINEPELEHRLGLILEANSPQQLRMAIADLPTPPRALTPTQPGAVATGLASSSTDTAALIHFTGLFSGPIGPGLAWLATKNGSVVNREAAKALNYQILAAAGFIAGGMLSFLGLGFPLFLWTIGWMALTIISVVKANRGEDWENPLTQITGFRPITY</sequence>
<dbReference type="AlphaFoldDB" id="A0A3N4D8E8"/>
<reference evidence="7" key="2">
    <citation type="submission" date="2021-03" db="EMBL/GenBank/DDBJ databases">
        <title>Human Oral Microbial Genomes.</title>
        <authorList>
            <person name="Johnston C.D."/>
            <person name="Chen T."/>
            <person name="Dewhirst F.E."/>
        </authorList>
    </citation>
    <scope>NUCLEOTIDE SEQUENCE</scope>
    <source>
        <strain evidence="7">F0714</strain>
    </source>
</reference>
<evidence type="ECO:0000313" key="7">
    <source>
        <dbReference type="EMBL" id="QUC10064.1"/>
    </source>
</evidence>
<feature type="transmembrane region" description="Helical" evidence="5">
    <location>
        <begin position="117"/>
        <end position="136"/>
    </location>
</feature>
<evidence type="ECO:0000256" key="3">
    <source>
        <dbReference type="ARBA" id="ARBA00022989"/>
    </source>
</evidence>
<evidence type="ECO:0000256" key="2">
    <source>
        <dbReference type="ARBA" id="ARBA00022692"/>
    </source>
</evidence>
<comment type="subcellular location">
    <subcellularLocation>
        <location evidence="1">Membrane</location>
        <topology evidence="1">Multi-pass membrane protein</topology>
    </subcellularLocation>
</comment>
<dbReference type="Proteomes" id="UP000677180">
    <property type="component" value="Chromosome"/>
</dbReference>
<dbReference type="InterPro" id="IPR012551">
    <property type="entry name" value="DUF1707_SHOCT-like"/>
</dbReference>
<keyword evidence="2 5" id="KW-0812">Transmembrane</keyword>
<evidence type="ECO:0000313" key="8">
    <source>
        <dbReference type="EMBL" id="VEH69912.1"/>
    </source>
</evidence>
<dbReference type="EMBL" id="CP072385">
    <property type="protein sequence ID" value="QUC10064.1"/>
    <property type="molecule type" value="Genomic_DNA"/>
</dbReference>
<name>A0A3N4D8E8_9ACTN</name>
<feature type="domain" description="DUF1707" evidence="6">
    <location>
        <begin position="5"/>
        <end position="55"/>
    </location>
</feature>
<protein>
    <submittedName>
        <fullName evidence="7">DUF1707 and DUF4870 domain-containing protein</fullName>
    </submittedName>
    <submittedName>
        <fullName evidence="8">Uncharacterized protein conserved in bacteria</fullName>
    </submittedName>
</protein>
<evidence type="ECO:0000259" key="6">
    <source>
        <dbReference type="Pfam" id="PF08044"/>
    </source>
</evidence>
<dbReference type="EMBL" id="LR134406">
    <property type="protein sequence ID" value="VEH69912.1"/>
    <property type="molecule type" value="Genomic_DNA"/>
</dbReference>
<dbReference type="Pfam" id="PF08044">
    <property type="entry name" value="DUF1707"/>
    <property type="match status" value="1"/>
</dbReference>
<accession>A0A3N4D8E8</accession>
<dbReference type="InterPro" id="IPR019109">
    <property type="entry name" value="MamF_MmsF"/>
</dbReference>
<evidence type="ECO:0000256" key="1">
    <source>
        <dbReference type="ARBA" id="ARBA00004141"/>
    </source>
</evidence>
<dbReference type="OrthoDB" id="3734539at2"/>
<evidence type="ECO:0000256" key="4">
    <source>
        <dbReference type="ARBA" id="ARBA00023136"/>
    </source>
</evidence>
<evidence type="ECO:0000256" key="5">
    <source>
        <dbReference type="SAM" id="Phobius"/>
    </source>
</evidence>
<organism evidence="8 9">
    <name type="scientific">Arachnia propionica</name>
    <dbReference type="NCBI Taxonomy" id="1750"/>
    <lineage>
        <taxon>Bacteria</taxon>
        <taxon>Bacillati</taxon>
        <taxon>Actinomycetota</taxon>
        <taxon>Actinomycetes</taxon>
        <taxon>Propionibacteriales</taxon>
        <taxon>Propionibacteriaceae</taxon>
        <taxon>Arachnia</taxon>
    </lineage>
</organism>
<reference evidence="8 9" key="1">
    <citation type="submission" date="2018-12" db="EMBL/GenBank/DDBJ databases">
        <authorList>
            <consortium name="Pathogen Informatics"/>
        </authorList>
    </citation>
    <scope>NUCLEOTIDE SEQUENCE [LARGE SCALE GENOMIC DNA]</scope>
    <source>
        <strain evidence="8 9">NCTC12967</strain>
    </source>
</reference>
<proteinExistence type="predicted"/>
<keyword evidence="4 5" id="KW-0472">Membrane</keyword>
<dbReference type="Pfam" id="PF09685">
    <property type="entry name" value="MamF_MmsF"/>
    <property type="match status" value="1"/>
</dbReference>
<dbReference type="GeneID" id="64406670"/>
<dbReference type="Proteomes" id="UP000273044">
    <property type="component" value="Chromosome"/>
</dbReference>
<dbReference type="RefSeq" id="WP_014846299.1">
    <property type="nucleotide sequence ID" value="NZ_CAJZDL010000001.1"/>
</dbReference>
<keyword evidence="9" id="KW-1185">Reference proteome</keyword>
<keyword evidence="3 5" id="KW-1133">Transmembrane helix</keyword>
<evidence type="ECO:0000313" key="9">
    <source>
        <dbReference type="Proteomes" id="UP000273044"/>
    </source>
</evidence>